<keyword evidence="8" id="KW-1185">Reference proteome</keyword>
<feature type="transmembrane region" description="Helical" evidence="6">
    <location>
        <begin position="47"/>
        <end position="65"/>
    </location>
</feature>
<dbReference type="CDD" id="cd16914">
    <property type="entry name" value="EcfT"/>
    <property type="match status" value="1"/>
</dbReference>
<sequence length="213" mass="23244">MRGHNFLIGQYLPRNSWLHRTPYLLKLLAMAAIGAFSYLLPVFWPPGWLPLLILLALILLCYPSAKLPLRTLLSPLKLLWLILLFLVGYQFWVKGFGEGLPVAANLALVLLSCVYAAALLSLTTPVQAVLDGLSTLVQPFRRLGVDQEKFALTVSIMFRSIPYLIGAYADVHEAAKARGLDRSIRAHALPTVVATVALAQSTGEALAARGLGD</sequence>
<feature type="transmembrane region" description="Helical" evidence="6">
    <location>
        <begin position="99"/>
        <end position="120"/>
    </location>
</feature>
<keyword evidence="5 6" id="KW-0472">Membrane</keyword>
<dbReference type="eggNOG" id="COG0619">
    <property type="taxonomic scope" value="Bacteria"/>
</dbReference>
<comment type="subcellular location">
    <subcellularLocation>
        <location evidence="1">Membrane</location>
        <topology evidence="1">Multi-pass membrane protein</topology>
    </subcellularLocation>
</comment>
<dbReference type="PANTHER" id="PTHR34857">
    <property type="entry name" value="SLL0384 PROTEIN"/>
    <property type="match status" value="1"/>
</dbReference>
<keyword evidence="2" id="KW-1003">Cell membrane</keyword>
<feature type="transmembrane region" description="Helical" evidence="6">
    <location>
        <begin position="77"/>
        <end position="93"/>
    </location>
</feature>
<organism evidence="7 8">
    <name type="scientific">Renibacterium salmoninarum (strain ATCC 33209 / DSM 20767 / JCM 11484 / NBRC 15589 / NCIMB 2235)</name>
    <dbReference type="NCBI Taxonomy" id="288705"/>
    <lineage>
        <taxon>Bacteria</taxon>
        <taxon>Bacillati</taxon>
        <taxon>Actinomycetota</taxon>
        <taxon>Actinomycetes</taxon>
        <taxon>Micrococcales</taxon>
        <taxon>Micrococcaceae</taxon>
        <taxon>Renibacterium</taxon>
    </lineage>
</organism>
<evidence type="ECO:0000256" key="5">
    <source>
        <dbReference type="ARBA" id="ARBA00023136"/>
    </source>
</evidence>
<keyword evidence="4 6" id="KW-1133">Transmembrane helix</keyword>
<dbReference type="Pfam" id="PF02361">
    <property type="entry name" value="CbiQ"/>
    <property type="match status" value="1"/>
</dbReference>
<feature type="transmembrane region" description="Helical" evidence="6">
    <location>
        <begin position="23"/>
        <end position="41"/>
    </location>
</feature>
<dbReference type="STRING" id="288705.RSal33209_2108"/>
<dbReference type="PANTHER" id="PTHR34857:SF2">
    <property type="entry name" value="SLL0384 PROTEIN"/>
    <property type="match status" value="1"/>
</dbReference>
<name>A9WSQ2_RENSM</name>
<accession>A9WSQ2</accession>
<dbReference type="EMBL" id="CP000910">
    <property type="protein sequence ID" value="ABY23840.1"/>
    <property type="molecule type" value="Genomic_DNA"/>
</dbReference>
<evidence type="ECO:0000256" key="1">
    <source>
        <dbReference type="ARBA" id="ARBA00004141"/>
    </source>
</evidence>
<dbReference type="InterPro" id="IPR003339">
    <property type="entry name" value="ABC/ECF_trnsptr_transmembrane"/>
</dbReference>
<dbReference type="HOGENOM" id="CLU_056469_4_0_11"/>
<evidence type="ECO:0000256" key="4">
    <source>
        <dbReference type="ARBA" id="ARBA00022989"/>
    </source>
</evidence>
<dbReference type="Proteomes" id="UP000002007">
    <property type="component" value="Chromosome"/>
</dbReference>
<keyword evidence="3 6" id="KW-0812">Transmembrane</keyword>
<reference evidence="8" key="1">
    <citation type="journal article" date="2008" name="J. Bacteriol.">
        <title>Genome sequence of the fish pathogen Renibacterium salmoninarum suggests reductive evolution away from an environmental Arthrobacter ancestor.</title>
        <authorList>
            <person name="Wiens G.D."/>
            <person name="Rockey D.D."/>
            <person name="Wu Z."/>
            <person name="Chang J."/>
            <person name="Levy R."/>
            <person name="Crane S."/>
            <person name="Chen D.S."/>
            <person name="Capri G.R."/>
            <person name="Burnett J.R."/>
            <person name="Sudheesh P.S."/>
            <person name="Schipma M.J."/>
            <person name="Burd H."/>
            <person name="Bhattacharyya A."/>
            <person name="Rhodes L.D."/>
            <person name="Kaul R."/>
            <person name="Strom M.S."/>
        </authorList>
    </citation>
    <scope>NUCLEOTIDE SEQUENCE [LARGE SCALE GENOMIC DNA]</scope>
    <source>
        <strain evidence="8">ATCC 33209 / DSM 20767 / JCM 11484 / NBRC 15589 / NCIMB 2235</strain>
    </source>
</reference>
<evidence type="ECO:0000313" key="8">
    <source>
        <dbReference type="Proteomes" id="UP000002007"/>
    </source>
</evidence>
<gene>
    <name evidence="7" type="ordered locus">RSal33209_2108</name>
</gene>
<evidence type="ECO:0000256" key="6">
    <source>
        <dbReference type="SAM" id="Phobius"/>
    </source>
</evidence>
<dbReference type="AlphaFoldDB" id="A9WSQ2"/>
<dbReference type="GO" id="GO:0005886">
    <property type="term" value="C:plasma membrane"/>
    <property type="evidence" value="ECO:0007669"/>
    <property type="project" value="UniProtKB-ARBA"/>
</dbReference>
<evidence type="ECO:0000256" key="2">
    <source>
        <dbReference type="ARBA" id="ARBA00022475"/>
    </source>
</evidence>
<protein>
    <submittedName>
        <fullName evidence="7">Cobalt permease-like transporter</fullName>
    </submittedName>
</protein>
<dbReference type="InterPro" id="IPR051611">
    <property type="entry name" value="ECF_transporter_component"/>
</dbReference>
<dbReference type="KEGG" id="rsa:RSal33209_2108"/>
<evidence type="ECO:0000256" key="3">
    <source>
        <dbReference type="ARBA" id="ARBA00022692"/>
    </source>
</evidence>
<proteinExistence type="predicted"/>
<evidence type="ECO:0000313" key="7">
    <source>
        <dbReference type="EMBL" id="ABY23840.1"/>
    </source>
</evidence>